<name>X0ZJ89_9ZZZZ</name>
<dbReference type="Pfam" id="PF01052">
    <property type="entry name" value="FliMN_C"/>
    <property type="match status" value="1"/>
</dbReference>
<proteinExistence type="inferred from homology"/>
<evidence type="ECO:0000259" key="10">
    <source>
        <dbReference type="Pfam" id="PF01052"/>
    </source>
</evidence>
<evidence type="ECO:0000256" key="2">
    <source>
        <dbReference type="ARBA" id="ARBA00004202"/>
    </source>
</evidence>
<evidence type="ECO:0000256" key="7">
    <source>
        <dbReference type="ARBA" id="ARBA00022779"/>
    </source>
</evidence>
<evidence type="ECO:0000256" key="3">
    <source>
        <dbReference type="ARBA" id="ARBA00011049"/>
    </source>
</evidence>
<keyword evidence="6" id="KW-0145">Chemotaxis</keyword>
<dbReference type="InterPro" id="IPR036429">
    <property type="entry name" value="SpoA-like_sf"/>
</dbReference>
<dbReference type="AlphaFoldDB" id="X0ZJ89"/>
<dbReference type="Gene3D" id="3.40.1550.10">
    <property type="entry name" value="CheC-like"/>
    <property type="match status" value="1"/>
</dbReference>
<keyword evidence="8" id="KW-0472">Membrane</keyword>
<protein>
    <recommendedName>
        <fullName evidence="4">Flagellar motor switch protein FliM</fullName>
    </recommendedName>
</protein>
<sequence>MSNTATHNLSRETSDVVSEKIQQILASVGSQKVDESDEIETVEYNWHQPHCFNSNQLKKLDNFTEKVAQSCAKKFAQLYNSDFNVTITSTTQHFADEFVAPNNAQSGYYLTLGTENQAFGLVGIPSQTAIIWATQLLGDTNSAENSDRDLSQLEESLLLDIACGVIKAFSDSCENYDLHPGSEIVRSQMPIELDGTEELCKITFSVEKTDSGKPSEAYFLVLCDKVKPVIGQDVQAGEDFLSETVAKAMLGHVHKLPVSITARLASIVLTLEEIMSLNVDDVLLLDKKLNEPVELIIDGQTIFRGQPAESDGKYAVVIRELCSTK</sequence>
<keyword evidence="9" id="KW-0975">Bacterial flagellum</keyword>
<feature type="domain" description="Flagellar motor switch protein FliN-like C-terminal" evidence="10">
    <location>
        <begin position="253"/>
        <end position="321"/>
    </location>
</feature>
<dbReference type="GO" id="GO:0071978">
    <property type="term" value="P:bacterial-type flagellum-dependent swarming motility"/>
    <property type="evidence" value="ECO:0007669"/>
    <property type="project" value="TreeGrafter"/>
</dbReference>
<dbReference type="Gene3D" id="2.30.330.10">
    <property type="entry name" value="SpoA-like"/>
    <property type="match status" value="1"/>
</dbReference>
<comment type="subcellular location">
    <subcellularLocation>
        <location evidence="1">Bacterial flagellum basal body</location>
    </subcellularLocation>
    <subcellularLocation>
        <location evidence="2">Cell membrane</location>
        <topology evidence="2">Peripheral membrane protein</topology>
    </subcellularLocation>
</comment>
<dbReference type="InterPro" id="IPR001543">
    <property type="entry name" value="FliN-like_C"/>
</dbReference>
<evidence type="ECO:0000256" key="1">
    <source>
        <dbReference type="ARBA" id="ARBA00004117"/>
    </source>
</evidence>
<evidence type="ECO:0000313" key="11">
    <source>
        <dbReference type="EMBL" id="GAG60423.1"/>
    </source>
</evidence>
<keyword evidence="7" id="KW-0283">Flagellar rotation</keyword>
<dbReference type="GO" id="GO:0009425">
    <property type="term" value="C:bacterial-type flagellum basal body"/>
    <property type="evidence" value="ECO:0007669"/>
    <property type="project" value="UniProtKB-SubCell"/>
</dbReference>
<dbReference type="EMBL" id="BART01006267">
    <property type="protein sequence ID" value="GAG60423.1"/>
    <property type="molecule type" value="Genomic_DNA"/>
</dbReference>
<gene>
    <name evidence="11" type="ORF">S01H4_14288</name>
</gene>
<dbReference type="PANTHER" id="PTHR30034">
    <property type="entry name" value="FLAGELLAR MOTOR SWITCH PROTEIN FLIM"/>
    <property type="match status" value="1"/>
</dbReference>
<keyword evidence="5" id="KW-1003">Cell membrane</keyword>
<dbReference type="SUPFAM" id="SSF101801">
    <property type="entry name" value="Surface presentation of antigens (SPOA)"/>
    <property type="match status" value="1"/>
</dbReference>
<organism evidence="11">
    <name type="scientific">marine sediment metagenome</name>
    <dbReference type="NCBI Taxonomy" id="412755"/>
    <lineage>
        <taxon>unclassified sequences</taxon>
        <taxon>metagenomes</taxon>
        <taxon>ecological metagenomes</taxon>
    </lineage>
</organism>
<dbReference type="GO" id="GO:0005886">
    <property type="term" value="C:plasma membrane"/>
    <property type="evidence" value="ECO:0007669"/>
    <property type="project" value="UniProtKB-SubCell"/>
</dbReference>
<evidence type="ECO:0000256" key="9">
    <source>
        <dbReference type="ARBA" id="ARBA00023143"/>
    </source>
</evidence>
<reference evidence="11" key="1">
    <citation type="journal article" date="2014" name="Front. Microbiol.">
        <title>High frequency of phylogenetically diverse reductive dehalogenase-homologous genes in deep subseafloor sedimentary metagenomes.</title>
        <authorList>
            <person name="Kawai M."/>
            <person name="Futagami T."/>
            <person name="Toyoda A."/>
            <person name="Takaki Y."/>
            <person name="Nishi S."/>
            <person name="Hori S."/>
            <person name="Arai W."/>
            <person name="Tsubouchi T."/>
            <person name="Morono Y."/>
            <person name="Uchiyama I."/>
            <person name="Ito T."/>
            <person name="Fujiyama A."/>
            <person name="Inagaki F."/>
            <person name="Takami H."/>
        </authorList>
    </citation>
    <scope>NUCLEOTIDE SEQUENCE</scope>
    <source>
        <strain evidence="11">Expedition CK06-06</strain>
    </source>
</reference>
<evidence type="ECO:0000256" key="6">
    <source>
        <dbReference type="ARBA" id="ARBA00022500"/>
    </source>
</evidence>
<comment type="similarity">
    <text evidence="3">Belongs to the FliM family.</text>
</comment>
<evidence type="ECO:0000256" key="4">
    <source>
        <dbReference type="ARBA" id="ARBA00021898"/>
    </source>
</evidence>
<comment type="caution">
    <text evidence="11">The sequence shown here is derived from an EMBL/GenBank/DDBJ whole genome shotgun (WGS) entry which is preliminary data.</text>
</comment>
<dbReference type="GO" id="GO:0050918">
    <property type="term" value="P:positive chemotaxis"/>
    <property type="evidence" value="ECO:0007669"/>
    <property type="project" value="TreeGrafter"/>
</dbReference>
<accession>X0ZJ89</accession>
<dbReference type="PANTHER" id="PTHR30034:SF6">
    <property type="entry name" value="YOP PROTEINS TRANSLOCATION PROTEIN Q"/>
    <property type="match status" value="1"/>
</dbReference>
<dbReference type="InterPro" id="IPR028976">
    <property type="entry name" value="CheC-like_sf"/>
</dbReference>
<evidence type="ECO:0000256" key="5">
    <source>
        <dbReference type="ARBA" id="ARBA00022475"/>
    </source>
</evidence>
<evidence type="ECO:0000256" key="8">
    <source>
        <dbReference type="ARBA" id="ARBA00023136"/>
    </source>
</evidence>